<organism evidence="1 2">
    <name type="scientific">Desmophyllum pertusum</name>
    <dbReference type="NCBI Taxonomy" id="174260"/>
    <lineage>
        <taxon>Eukaryota</taxon>
        <taxon>Metazoa</taxon>
        <taxon>Cnidaria</taxon>
        <taxon>Anthozoa</taxon>
        <taxon>Hexacorallia</taxon>
        <taxon>Scleractinia</taxon>
        <taxon>Caryophylliina</taxon>
        <taxon>Caryophylliidae</taxon>
        <taxon>Desmophyllum</taxon>
    </lineage>
</organism>
<protein>
    <submittedName>
        <fullName evidence="1">Uncharacterized protein</fullName>
    </submittedName>
</protein>
<dbReference type="SUPFAM" id="SSF52047">
    <property type="entry name" value="RNI-like"/>
    <property type="match status" value="1"/>
</dbReference>
<evidence type="ECO:0000313" key="2">
    <source>
        <dbReference type="Proteomes" id="UP001163046"/>
    </source>
</evidence>
<sequence length="101" mass="11224">MDERNLCGLLESFRFIPNLWSLNLSRNPLGHAVTSIVQHVINLPKLEVLVINQTGSEEDLNHVKETIEQAKPQLEVLTGLEILLGSSRFTFSQSTSGLLPS</sequence>
<name>A0A9X0CQB1_9CNID</name>
<accession>A0A9X0CQB1</accession>
<proteinExistence type="predicted"/>
<dbReference type="Proteomes" id="UP001163046">
    <property type="component" value="Unassembled WGS sequence"/>
</dbReference>
<keyword evidence="2" id="KW-1185">Reference proteome</keyword>
<dbReference type="AlphaFoldDB" id="A0A9X0CQB1"/>
<comment type="caution">
    <text evidence="1">The sequence shown here is derived from an EMBL/GenBank/DDBJ whole genome shotgun (WGS) entry which is preliminary data.</text>
</comment>
<evidence type="ECO:0000313" key="1">
    <source>
        <dbReference type="EMBL" id="KAJ7372117.1"/>
    </source>
</evidence>
<dbReference type="EMBL" id="MU826838">
    <property type="protein sequence ID" value="KAJ7372117.1"/>
    <property type="molecule type" value="Genomic_DNA"/>
</dbReference>
<reference evidence="1" key="1">
    <citation type="submission" date="2023-01" db="EMBL/GenBank/DDBJ databases">
        <title>Genome assembly of the deep-sea coral Lophelia pertusa.</title>
        <authorList>
            <person name="Herrera S."/>
            <person name="Cordes E."/>
        </authorList>
    </citation>
    <scope>NUCLEOTIDE SEQUENCE</scope>
    <source>
        <strain evidence="1">USNM1676648</strain>
        <tissue evidence="1">Polyp</tissue>
    </source>
</reference>
<gene>
    <name evidence="1" type="ORF">OS493_020542</name>
</gene>